<proteinExistence type="predicted"/>
<dbReference type="PANTHER" id="PTHR12187">
    <property type="entry name" value="AGAP000124-PA"/>
    <property type="match status" value="1"/>
</dbReference>
<comment type="caution">
    <text evidence="3">The sequence shown here is derived from an EMBL/GenBank/DDBJ whole genome shotgun (WGS) entry which is preliminary data.</text>
</comment>
<reference evidence="3" key="1">
    <citation type="submission" date="2021-05" db="EMBL/GenBank/DDBJ databases">
        <authorList>
            <person name="Tigano A."/>
        </authorList>
    </citation>
    <scope>NUCLEOTIDE SEQUENCE</scope>
</reference>
<evidence type="ECO:0000313" key="3">
    <source>
        <dbReference type="EMBL" id="CAG5933877.1"/>
    </source>
</evidence>
<evidence type="ECO:0000256" key="1">
    <source>
        <dbReference type="ARBA" id="ARBA00022801"/>
    </source>
</evidence>
<keyword evidence="4" id="KW-1185">Reference proteome</keyword>
<dbReference type="GO" id="GO:0005737">
    <property type="term" value="C:cytoplasm"/>
    <property type="evidence" value="ECO:0007669"/>
    <property type="project" value="TreeGrafter"/>
</dbReference>
<keyword evidence="2" id="KW-0443">Lipid metabolism</keyword>
<dbReference type="EMBL" id="CAJRST010015557">
    <property type="protein sequence ID" value="CAG5933877.1"/>
    <property type="molecule type" value="Genomic_DNA"/>
</dbReference>
<dbReference type="Proteomes" id="UP000677803">
    <property type="component" value="Unassembled WGS sequence"/>
</dbReference>
<dbReference type="PANTHER" id="PTHR12187:SF4">
    <property type="entry name" value="INOSITOL POLYPHOSPHATE-4-PHOSPHATASE TYPE I A"/>
    <property type="match status" value="1"/>
</dbReference>
<dbReference type="InterPro" id="IPR039034">
    <property type="entry name" value="INPP4"/>
</dbReference>
<gene>
    <name evidence="3" type="ORF">MMEN_LOCUS13550</name>
</gene>
<accession>A0A8S4BCB0</accession>
<sequence>MAKLTLFDVFGDLEDPGSQLSTVGIEGCRRENTVKNVGCRKYAFNSLQLKAFPRHYRPPEGTYGKVET</sequence>
<dbReference type="AlphaFoldDB" id="A0A8S4BCB0"/>
<organism evidence="3 4">
    <name type="scientific">Menidia menidia</name>
    <name type="common">Atlantic silverside</name>
    <dbReference type="NCBI Taxonomy" id="238744"/>
    <lineage>
        <taxon>Eukaryota</taxon>
        <taxon>Metazoa</taxon>
        <taxon>Chordata</taxon>
        <taxon>Craniata</taxon>
        <taxon>Vertebrata</taxon>
        <taxon>Euteleostomi</taxon>
        <taxon>Actinopterygii</taxon>
        <taxon>Neopterygii</taxon>
        <taxon>Teleostei</taxon>
        <taxon>Neoteleostei</taxon>
        <taxon>Acanthomorphata</taxon>
        <taxon>Ovalentaria</taxon>
        <taxon>Atherinomorphae</taxon>
        <taxon>Atheriniformes</taxon>
        <taxon>Atherinopsidae</taxon>
        <taxon>Menidiinae</taxon>
        <taxon>Menidia</taxon>
    </lineage>
</organism>
<name>A0A8S4BCB0_9TELE</name>
<protein>
    <submittedName>
        <fullName evidence="3">(Atlantic silverside) hypothetical protein</fullName>
    </submittedName>
</protein>
<evidence type="ECO:0000313" key="4">
    <source>
        <dbReference type="Proteomes" id="UP000677803"/>
    </source>
</evidence>
<keyword evidence="1" id="KW-0378">Hydrolase</keyword>
<evidence type="ECO:0000256" key="2">
    <source>
        <dbReference type="ARBA" id="ARBA00023098"/>
    </source>
</evidence>
<dbReference type="GO" id="GO:0016316">
    <property type="term" value="F:phosphatidylinositol-3,4-bisphosphate 4-phosphatase activity"/>
    <property type="evidence" value="ECO:0007669"/>
    <property type="project" value="InterPro"/>
</dbReference>
<dbReference type="OrthoDB" id="159395at2759"/>